<keyword evidence="2" id="KW-1185">Reference proteome</keyword>
<name>A0ABY9YN36_9GAMM</name>
<dbReference type="Proteomes" id="UP001302072">
    <property type="component" value="Chromosome"/>
</dbReference>
<evidence type="ECO:0000313" key="2">
    <source>
        <dbReference type="Proteomes" id="UP001302072"/>
    </source>
</evidence>
<protein>
    <recommendedName>
        <fullName evidence="3">Toxin CptA</fullName>
    </recommendedName>
</protein>
<evidence type="ECO:0008006" key="3">
    <source>
        <dbReference type="Google" id="ProtNLM"/>
    </source>
</evidence>
<organism evidence="1 2">
    <name type="scientific">Stenotrophomonas oahuensis</name>
    <dbReference type="NCBI Taxonomy" id="3003271"/>
    <lineage>
        <taxon>Bacteria</taxon>
        <taxon>Pseudomonadati</taxon>
        <taxon>Pseudomonadota</taxon>
        <taxon>Gammaproteobacteria</taxon>
        <taxon>Lysobacterales</taxon>
        <taxon>Lysobacteraceae</taxon>
        <taxon>Stenotrophomonas</taxon>
    </lineage>
</organism>
<proteinExistence type="predicted"/>
<reference evidence="1 2" key="1">
    <citation type="submission" date="2022-12" db="EMBL/GenBank/DDBJ databases">
        <title>Two new species, Stenotrophomonas aracearum and Stenotrophomonas oahuensis, isolated from Anthurium (Araceae family) in Hawaii.</title>
        <authorList>
            <person name="Chunag S.C."/>
            <person name="Dobhal S."/>
            <person name="Alvarez A."/>
            <person name="Arif M."/>
        </authorList>
    </citation>
    <scope>NUCLEOTIDE SEQUENCE [LARGE SCALE GENOMIC DNA]</scope>
    <source>
        <strain evidence="1 2">A5586</strain>
    </source>
</reference>
<accession>A0ABY9YN36</accession>
<dbReference type="RefSeq" id="WP_311190893.1">
    <property type="nucleotide sequence ID" value="NZ_CP115541.1"/>
</dbReference>
<gene>
    <name evidence="1" type="ORF">PDM29_15100</name>
</gene>
<dbReference type="EMBL" id="CP115541">
    <property type="protein sequence ID" value="WNH51659.1"/>
    <property type="molecule type" value="Genomic_DNA"/>
</dbReference>
<sequence length="147" mass="16460">MPSRSWKRSAPCRLDWRPSRWQCAAHALLALLMPLAVLGSGLPEPWRWPAALLATAWAAGQGWHHARRPACRIVICAGDAPVTVNGEPVDDVSLQDRGWLLQLRWRTGGHRHARLFWPDTLPPAARRELRLAVRAHCISRSRPAVAP</sequence>
<evidence type="ECO:0000313" key="1">
    <source>
        <dbReference type="EMBL" id="WNH51659.1"/>
    </source>
</evidence>